<organism evidence="1 2">
    <name type="scientific">Aneurinibacillus aneurinilyticus ATCC 12856</name>
    <dbReference type="NCBI Taxonomy" id="649747"/>
    <lineage>
        <taxon>Bacteria</taxon>
        <taxon>Bacillati</taxon>
        <taxon>Bacillota</taxon>
        <taxon>Bacilli</taxon>
        <taxon>Bacillales</taxon>
        <taxon>Paenibacillaceae</taxon>
        <taxon>Aneurinibacillus group</taxon>
        <taxon>Aneurinibacillus</taxon>
    </lineage>
</organism>
<accession>U1WWQ9</accession>
<dbReference type="Proteomes" id="UP000016511">
    <property type="component" value="Unassembled WGS sequence"/>
</dbReference>
<dbReference type="HOGENOM" id="CLU_197281_0_0_9"/>
<dbReference type="EMBL" id="AWSJ01000296">
    <property type="protein sequence ID" value="ERI07120.1"/>
    <property type="molecule type" value="Genomic_DNA"/>
</dbReference>
<evidence type="ECO:0000313" key="1">
    <source>
        <dbReference type="EMBL" id="ERI07120.1"/>
    </source>
</evidence>
<evidence type="ECO:0000313" key="2">
    <source>
        <dbReference type="Proteomes" id="UP000016511"/>
    </source>
</evidence>
<sequence length="46" mass="5269">MVGRRRFGKRQRVDAPCAPAEKRLTCLFPPAPATNMCRFIQSDVYN</sequence>
<reference evidence="1 2" key="1">
    <citation type="submission" date="2013-08" db="EMBL/GenBank/DDBJ databases">
        <authorList>
            <person name="Weinstock G."/>
            <person name="Sodergren E."/>
            <person name="Wylie T."/>
            <person name="Fulton L."/>
            <person name="Fulton R."/>
            <person name="Fronick C."/>
            <person name="O'Laughlin M."/>
            <person name="Godfrey J."/>
            <person name="Miner T."/>
            <person name="Herter B."/>
            <person name="Appelbaum E."/>
            <person name="Cordes M."/>
            <person name="Lek S."/>
            <person name="Wollam A."/>
            <person name="Pepin K.H."/>
            <person name="Palsikar V.B."/>
            <person name="Mitreva M."/>
            <person name="Wilson R.K."/>
        </authorList>
    </citation>
    <scope>NUCLEOTIDE SEQUENCE [LARGE SCALE GENOMIC DNA]</scope>
    <source>
        <strain evidence="1 2">ATCC 12856</strain>
    </source>
</reference>
<gene>
    <name evidence="1" type="ORF">HMPREF0083_04803</name>
</gene>
<keyword evidence="2" id="KW-1185">Reference proteome</keyword>
<name>U1WWQ9_ANEAE</name>
<comment type="caution">
    <text evidence="1">The sequence shown here is derived from an EMBL/GenBank/DDBJ whole genome shotgun (WGS) entry which is preliminary data.</text>
</comment>
<protein>
    <submittedName>
        <fullName evidence="1">Uncharacterized protein</fullName>
    </submittedName>
</protein>
<dbReference type="AlphaFoldDB" id="U1WWQ9"/>
<proteinExistence type="predicted"/>